<feature type="region of interest" description="Disordered" evidence="1">
    <location>
        <begin position="1"/>
        <end position="26"/>
    </location>
</feature>
<comment type="caution">
    <text evidence="2">The sequence shown here is derived from an EMBL/GenBank/DDBJ whole genome shotgun (WGS) entry which is preliminary data.</text>
</comment>
<gene>
    <name evidence="2" type="ORF">GCM10010302_07540</name>
</gene>
<proteinExistence type="predicted"/>
<evidence type="ECO:0000313" key="3">
    <source>
        <dbReference type="Proteomes" id="UP001501867"/>
    </source>
</evidence>
<reference evidence="3" key="1">
    <citation type="journal article" date="2019" name="Int. J. Syst. Evol. Microbiol.">
        <title>The Global Catalogue of Microorganisms (GCM) 10K type strain sequencing project: providing services to taxonomists for standard genome sequencing and annotation.</title>
        <authorList>
            <consortium name="The Broad Institute Genomics Platform"/>
            <consortium name="The Broad Institute Genome Sequencing Center for Infectious Disease"/>
            <person name="Wu L."/>
            <person name="Ma J."/>
        </authorList>
    </citation>
    <scope>NUCLEOTIDE SEQUENCE [LARGE SCALE GENOMIC DNA]</scope>
    <source>
        <strain evidence="3">JCM 4505</strain>
    </source>
</reference>
<protein>
    <submittedName>
        <fullName evidence="2">Uncharacterized protein</fullName>
    </submittedName>
</protein>
<name>A0ABP3EP87_9ACTN</name>
<organism evidence="2 3">
    <name type="scientific">Streptomyces polychromogenes</name>
    <dbReference type="NCBI Taxonomy" id="67342"/>
    <lineage>
        <taxon>Bacteria</taxon>
        <taxon>Bacillati</taxon>
        <taxon>Actinomycetota</taxon>
        <taxon>Actinomycetes</taxon>
        <taxon>Kitasatosporales</taxon>
        <taxon>Streptomycetaceae</taxon>
        <taxon>Streptomyces</taxon>
    </lineage>
</organism>
<dbReference type="EMBL" id="BAAABV010000006">
    <property type="protein sequence ID" value="GAA0272435.1"/>
    <property type="molecule type" value="Genomic_DNA"/>
</dbReference>
<evidence type="ECO:0000256" key="1">
    <source>
        <dbReference type="SAM" id="MobiDB-lite"/>
    </source>
</evidence>
<dbReference type="RefSeq" id="WP_344152271.1">
    <property type="nucleotide sequence ID" value="NZ_BAAABV010000006.1"/>
</dbReference>
<dbReference type="Proteomes" id="UP001501867">
    <property type="component" value="Unassembled WGS sequence"/>
</dbReference>
<keyword evidence="3" id="KW-1185">Reference proteome</keyword>
<sequence length="57" mass="6590">MSKLRTTAMTLPKRTDVRTAPTRPEAELSNEELLERYPAVAEIMARWSLERMIDAEI</sequence>
<accession>A0ABP3EP87</accession>
<evidence type="ECO:0000313" key="2">
    <source>
        <dbReference type="EMBL" id="GAA0272435.1"/>
    </source>
</evidence>